<organism evidence="3 4">
    <name type="scientific">Durusdinium trenchii</name>
    <dbReference type="NCBI Taxonomy" id="1381693"/>
    <lineage>
        <taxon>Eukaryota</taxon>
        <taxon>Sar</taxon>
        <taxon>Alveolata</taxon>
        <taxon>Dinophyceae</taxon>
        <taxon>Suessiales</taxon>
        <taxon>Symbiodiniaceae</taxon>
        <taxon>Durusdinium</taxon>
    </lineage>
</organism>
<evidence type="ECO:0000256" key="2">
    <source>
        <dbReference type="SAM" id="MobiDB-lite"/>
    </source>
</evidence>
<keyword evidence="1" id="KW-0175">Coiled coil</keyword>
<comment type="caution">
    <text evidence="3">The sequence shown here is derived from an EMBL/GenBank/DDBJ whole genome shotgun (WGS) entry which is preliminary data.</text>
</comment>
<feature type="compositionally biased region" description="Polar residues" evidence="2">
    <location>
        <begin position="325"/>
        <end position="340"/>
    </location>
</feature>
<evidence type="ECO:0000256" key="1">
    <source>
        <dbReference type="SAM" id="Coils"/>
    </source>
</evidence>
<reference evidence="3 4" key="1">
    <citation type="submission" date="2024-02" db="EMBL/GenBank/DDBJ databases">
        <authorList>
            <person name="Chen Y."/>
            <person name="Shah S."/>
            <person name="Dougan E. K."/>
            <person name="Thang M."/>
            <person name="Chan C."/>
        </authorList>
    </citation>
    <scope>NUCLEOTIDE SEQUENCE [LARGE SCALE GENOMIC DNA]</scope>
</reference>
<feature type="region of interest" description="Disordered" evidence="2">
    <location>
        <begin position="310"/>
        <end position="340"/>
    </location>
</feature>
<keyword evidence="4" id="KW-1185">Reference proteome</keyword>
<gene>
    <name evidence="3" type="ORF">SCF082_LOCUS6837</name>
</gene>
<name>A0ABP0IIA9_9DINO</name>
<sequence length="340" mass="36633">MQHDSICHRKFGADDRTIRALGLQENRRLRVENAELKKRLYFAGPKDLLKALCLFGLQAQTLLVSMSVNPDPQGGLADGLATTQDREEFMRNEAPGYGLCWRILLDIVAFLINTLVVQYGLAEPLSGALPEEAKQEMQDVEFRIKNLKRELKEQMDKVPVPVMASGCGGCAASPSARGAVPVPQASSSEQVSPHSVREGSVTPIPRGFWVPLPSNVMSPTGQPWPPGSQLVAVQIGPAQTPPGSFSETSQQERFLPHNILSDPTTASQVSANTSNTSPDCHSSGFVVPFQGTDDRWVCIPSGIVERHKAQFEAPSTDGHEELAHSSAQASTEARGSGSAS</sequence>
<dbReference type="EMBL" id="CAXAMM010003780">
    <property type="protein sequence ID" value="CAK9001212.1"/>
    <property type="molecule type" value="Genomic_DNA"/>
</dbReference>
<feature type="coiled-coil region" evidence="1">
    <location>
        <begin position="130"/>
        <end position="157"/>
    </location>
</feature>
<evidence type="ECO:0000313" key="3">
    <source>
        <dbReference type="EMBL" id="CAK9001212.1"/>
    </source>
</evidence>
<evidence type="ECO:0000313" key="4">
    <source>
        <dbReference type="Proteomes" id="UP001642464"/>
    </source>
</evidence>
<protein>
    <submittedName>
        <fullName evidence="3">Uncharacterized protein</fullName>
    </submittedName>
</protein>
<proteinExistence type="predicted"/>
<accession>A0ABP0IIA9</accession>
<dbReference type="Proteomes" id="UP001642464">
    <property type="component" value="Unassembled WGS sequence"/>
</dbReference>